<dbReference type="HOGENOM" id="CLU_2933163_0_0_9"/>
<sequence>MVLSLPSPCRALGLPKEADAASKKFLAEIAAKSKSPMSGSHISVAFCGVRKQKRPLGAQK</sequence>
<proteinExistence type="predicted"/>
<protein>
    <submittedName>
        <fullName evidence="1">Uncharacterized protein</fullName>
    </submittedName>
</protein>
<gene>
    <name evidence="1" type="ORF">CLOLEP_00238</name>
</gene>
<organism evidence="1 2">
    <name type="scientific">[Clostridium] leptum DSM 753</name>
    <dbReference type="NCBI Taxonomy" id="428125"/>
    <lineage>
        <taxon>Bacteria</taxon>
        <taxon>Bacillati</taxon>
        <taxon>Bacillota</taxon>
        <taxon>Clostridia</taxon>
        <taxon>Eubacteriales</taxon>
        <taxon>Oscillospiraceae</taxon>
        <taxon>Oscillospiraceae incertae sedis</taxon>
    </lineage>
</organism>
<accession>A7VNW2</accession>
<reference evidence="1 2" key="2">
    <citation type="submission" date="2007-08" db="EMBL/GenBank/DDBJ databases">
        <authorList>
            <person name="Fulton L."/>
            <person name="Clifton S."/>
            <person name="Fulton B."/>
            <person name="Xu J."/>
            <person name="Minx P."/>
            <person name="Pepin K.H."/>
            <person name="Johnson M."/>
            <person name="Thiruvilangam P."/>
            <person name="Bhonagiri V."/>
            <person name="Nash W.E."/>
            <person name="Wang C."/>
            <person name="Mardis E.R."/>
            <person name="Wilson R.K."/>
        </authorList>
    </citation>
    <scope>NUCLEOTIDE SEQUENCE [LARGE SCALE GENOMIC DNA]</scope>
    <source>
        <strain evidence="1 2">DSM 753</strain>
    </source>
</reference>
<evidence type="ECO:0000313" key="1">
    <source>
        <dbReference type="EMBL" id="EDO63022.1"/>
    </source>
</evidence>
<evidence type="ECO:0000313" key="2">
    <source>
        <dbReference type="Proteomes" id="UP000003490"/>
    </source>
</evidence>
<dbReference type="Proteomes" id="UP000003490">
    <property type="component" value="Unassembled WGS sequence"/>
</dbReference>
<comment type="caution">
    <text evidence="1">The sequence shown here is derived from an EMBL/GenBank/DDBJ whole genome shotgun (WGS) entry which is preliminary data.</text>
</comment>
<reference evidence="1 2" key="1">
    <citation type="submission" date="2007-08" db="EMBL/GenBank/DDBJ databases">
        <title>Draft genome sequence of Clostridium leptum (DSM 753).</title>
        <authorList>
            <person name="Sudarsanam P."/>
            <person name="Ley R."/>
            <person name="Guruge J."/>
            <person name="Turnbaugh P.J."/>
            <person name="Mahowald M."/>
            <person name="Liep D."/>
            <person name="Gordon J."/>
        </authorList>
    </citation>
    <scope>NUCLEOTIDE SEQUENCE [LARGE SCALE GENOMIC DNA]</scope>
    <source>
        <strain evidence="1 2">DSM 753</strain>
    </source>
</reference>
<dbReference type="EMBL" id="ABCB02000009">
    <property type="protein sequence ID" value="EDO63022.1"/>
    <property type="molecule type" value="Genomic_DNA"/>
</dbReference>
<name>A7VNW2_9FIRM</name>
<dbReference type="AlphaFoldDB" id="A7VNW2"/>